<evidence type="ECO:0000313" key="2">
    <source>
        <dbReference type="EMBL" id="KAG0646849.1"/>
    </source>
</evidence>
<keyword evidence="3" id="KW-1185">Reference proteome</keyword>
<evidence type="ECO:0000256" key="1">
    <source>
        <dbReference type="SAM" id="MobiDB-lite"/>
    </source>
</evidence>
<feature type="region of interest" description="Disordered" evidence="1">
    <location>
        <begin position="1"/>
        <end position="27"/>
    </location>
</feature>
<dbReference type="AlphaFoldDB" id="A0A9P6VFG9"/>
<reference evidence="2" key="1">
    <citation type="submission" date="2019-07" db="EMBL/GenBank/DDBJ databases">
        <title>Hyphodiscus hymeniophilus genome sequencing and assembly.</title>
        <authorList>
            <person name="Kramer G."/>
            <person name="Nodwell J."/>
        </authorList>
    </citation>
    <scope>NUCLEOTIDE SEQUENCE</scope>
    <source>
        <strain evidence="2">ATCC 34498</strain>
    </source>
</reference>
<dbReference type="OrthoDB" id="3439049at2759"/>
<protein>
    <submittedName>
        <fullName evidence="2">Uncharacterized protein</fullName>
    </submittedName>
</protein>
<sequence length="280" mass="32165">MTIFNGYTNAVPHHRQNRRRERPGSRTRRTITRRFSMRDECEQGILDARDPYMPLPSDKAKPSPLLRQNFDQSWQRWKARQAEEEAQAEKDDLQLEQERMLLFGGEADDDELSRMGILYGEKQDYDSHIKENELSCETPLRQDAPMFVMNLSRRSRRRSTGRSLPLHLSFSDLRDDRDIARLISSIPCPTPTIQHRETISSTSASVNNINIDIDVSQSLPPITPALSLHQSHGSRNLLTDINTPTFVSAGEDWTFISHTHAQHDLTPSSDPETWILCDDS</sequence>
<comment type="caution">
    <text evidence="2">The sequence shown here is derived from an EMBL/GenBank/DDBJ whole genome shotgun (WGS) entry which is preliminary data.</text>
</comment>
<accession>A0A9P6VFG9</accession>
<dbReference type="EMBL" id="VNKQ01000014">
    <property type="protein sequence ID" value="KAG0646849.1"/>
    <property type="molecule type" value="Genomic_DNA"/>
</dbReference>
<dbReference type="Proteomes" id="UP000785200">
    <property type="component" value="Unassembled WGS sequence"/>
</dbReference>
<name>A0A9P6VFG9_9HELO</name>
<proteinExistence type="predicted"/>
<gene>
    <name evidence="2" type="ORF">D0Z07_6313</name>
</gene>
<evidence type="ECO:0000313" key="3">
    <source>
        <dbReference type="Proteomes" id="UP000785200"/>
    </source>
</evidence>
<feature type="compositionally biased region" description="Basic residues" evidence="1">
    <location>
        <begin position="12"/>
        <end position="27"/>
    </location>
</feature>
<organism evidence="2 3">
    <name type="scientific">Hyphodiscus hymeniophilus</name>
    <dbReference type="NCBI Taxonomy" id="353542"/>
    <lineage>
        <taxon>Eukaryota</taxon>
        <taxon>Fungi</taxon>
        <taxon>Dikarya</taxon>
        <taxon>Ascomycota</taxon>
        <taxon>Pezizomycotina</taxon>
        <taxon>Leotiomycetes</taxon>
        <taxon>Helotiales</taxon>
        <taxon>Hyphodiscaceae</taxon>
        <taxon>Hyphodiscus</taxon>
    </lineage>
</organism>